<name>A0A423W2C8_9PEZI</name>
<keyword evidence="2 7" id="KW-0812">Transmembrane</keyword>
<evidence type="ECO:0000256" key="4">
    <source>
        <dbReference type="ARBA" id="ARBA00023136"/>
    </source>
</evidence>
<feature type="transmembrane region" description="Helical" evidence="7">
    <location>
        <begin position="230"/>
        <end position="252"/>
    </location>
</feature>
<organism evidence="9 10">
    <name type="scientific">Cytospora leucostoma</name>
    <dbReference type="NCBI Taxonomy" id="1230097"/>
    <lineage>
        <taxon>Eukaryota</taxon>
        <taxon>Fungi</taxon>
        <taxon>Dikarya</taxon>
        <taxon>Ascomycota</taxon>
        <taxon>Pezizomycotina</taxon>
        <taxon>Sordariomycetes</taxon>
        <taxon>Sordariomycetidae</taxon>
        <taxon>Diaporthales</taxon>
        <taxon>Cytosporaceae</taxon>
        <taxon>Cytospora</taxon>
    </lineage>
</organism>
<dbReference type="InParanoid" id="A0A423W2C8"/>
<keyword evidence="3 7" id="KW-1133">Transmembrane helix</keyword>
<comment type="similarity">
    <text evidence="5">Belongs to the SAT4 family.</text>
</comment>
<protein>
    <recommendedName>
        <fullName evidence="8">Rhodopsin domain-containing protein</fullName>
    </recommendedName>
</protein>
<feature type="transmembrane region" description="Helical" evidence="7">
    <location>
        <begin position="60"/>
        <end position="85"/>
    </location>
</feature>
<keyword evidence="10" id="KW-1185">Reference proteome</keyword>
<feature type="transmembrane region" description="Helical" evidence="7">
    <location>
        <begin position="114"/>
        <end position="135"/>
    </location>
</feature>
<evidence type="ECO:0000259" key="8">
    <source>
        <dbReference type="Pfam" id="PF20684"/>
    </source>
</evidence>
<feature type="transmembrane region" description="Helical" evidence="7">
    <location>
        <begin position="272"/>
        <end position="288"/>
    </location>
</feature>
<feature type="transmembrane region" description="Helical" evidence="7">
    <location>
        <begin position="194"/>
        <end position="218"/>
    </location>
</feature>
<evidence type="ECO:0000256" key="2">
    <source>
        <dbReference type="ARBA" id="ARBA00022692"/>
    </source>
</evidence>
<dbReference type="InterPro" id="IPR049326">
    <property type="entry name" value="Rhodopsin_dom_fungi"/>
</dbReference>
<feature type="transmembrane region" description="Helical" evidence="7">
    <location>
        <begin position="147"/>
        <end position="167"/>
    </location>
</feature>
<dbReference type="PANTHER" id="PTHR33048:SF92">
    <property type="entry name" value="INTEGRAL MEMBRANE PROTEIN"/>
    <property type="match status" value="1"/>
</dbReference>
<feature type="compositionally biased region" description="Polar residues" evidence="6">
    <location>
        <begin position="330"/>
        <end position="339"/>
    </location>
</feature>
<evidence type="ECO:0000256" key="6">
    <source>
        <dbReference type="SAM" id="MobiDB-lite"/>
    </source>
</evidence>
<evidence type="ECO:0000256" key="5">
    <source>
        <dbReference type="ARBA" id="ARBA00038359"/>
    </source>
</evidence>
<feature type="region of interest" description="Disordered" evidence="6">
    <location>
        <begin position="392"/>
        <end position="415"/>
    </location>
</feature>
<evidence type="ECO:0000313" key="10">
    <source>
        <dbReference type="Proteomes" id="UP000285146"/>
    </source>
</evidence>
<proteinExistence type="inferred from homology"/>
<accession>A0A423W2C8</accession>
<reference evidence="9 10" key="1">
    <citation type="submission" date="2015-09" db="EMBL/GenBank/DDBJ databases">
        <title>Host preference determinants of Valsa canker pathogens revealed by comparative genomics.</title>
        <authorList>
            <person name="Yin Z."/>
            <person name="Huang L."/>
        </authorList>
    </citation>
    <scope>NUCLEOTIDE SEQUENCE [LARGE SCALE GENOMIC DNA]</scope>
    <source>
        <strain evidence="9 10">SXYLt</strain>
    </source>
</reference>
<dbReference type="AlphaFoldDB" id="A0A423W2C8"/>
<evidence type="ECO:0000256" key="7">
    <source>
        <dbReference type="SAM" id="Phobius"/>
    </source>
</evidence>
<evidence type="ECO:0000313" key="9">
    <source>
        <dbReference type="EMBL" id="ROV97475.1"/>
    </source>
</evidence>
<feature type="transmembrane region" description="Helical" evidence="7">
    <location>
        <begin position="26"/>
        <end position="48"/>
    </location>
</feature>
<dbReference type="Proteomes" id="UP000285146">
    <property type="component" value="Unassembled WGS sequence"/>
</dbReference>
<feature type="domain" description="Rhodopsin" evidence="8">
    <location>
        <begin position="44"/>
        <end position="289"/>
    </location>
</feature>
<keyword evidence="4 7" id="KW-0472">Membrane</keyword>
<feature type="region of interest" description="Disordered" evidence="6">
    <location>
        <begin position="322"/>
        <end position="345"/>
    </location>
</feature>
<sequence length="415" mass="46087">MATSLHVNPQVAQRLIESSGQIHMHAFQVAIGVFTGLALFCFVARMAIRLTYQKQLRLDDAFLILAAACLCAATGILYHICYFLYLHSAAVLAPQVLPEVLAKYNELIGLQQKVYPFLALIWTTTFAVKACFLAFMRPLVWQISRALNWYYWFIVVFCIISWAYAVADPFIICPYFGVDAIQCFVSTVDGKKTLGLTALVTVLDILSDLMVVSIPIIVLRHSFLSRSTKFGLVIFLCLSIFMAICAIVRIAGFHYKGVEDDTWEFFWQHTEGAVAVMMASITAFRTLFVKQTNDSDDKTPPASPVQSLLQRLFGRFQSLARAQPDEKTTHTGSRPTSSLKLPKLPSPVFTGVRTFIRRNNQTGVSHATVATVDSVFDGAEADYHNALKSQTRVAMGNVSSPGQSSSDLRSQRPSV</sequence>
<dbReference type="Pfam" id="PF20684">
    <property type="entry name" value="Fung_rhodopsin"/>
    <property type="match status" value="1"/>
</dbReference>
<comment type="caution">
    <text evidence="9">The sequence shown here is derived from an EMBL/GenBank/DDBJ whole genome shotgun (WGS) entry which is preliminary data.</text>
</comment>
<dbReference type="PANTHER" id="PTHR33048">
    <property type="entry name" value="PTH11-LIKE INTEGRAL MEMBRANE PROTEIN (AFU_ORTHOLOGUE AFUA_5G11245)"/>
    <property type="match status" value="1"/>
</dbReference>
<evidence type="ECO:0000256" key="1">
    <source>
        <dbReference type="ARBA" id="ARBA00004141"/>
    </source>
</evidence>
<dbReference type="OrthoDB" id="444631at2759"/>
<comment type="subcellular location">
    <subcellularLocation>
        <location evidence="1">Membrane</location>
        <topology evidence="1">Multi-pass membrane protein</topology>
    </subcellularLocation>
</comment>
<dbReference type="EMBL" id="LKEB01000064">
    <property type="protein sequence ID" value="ROV97475.1"/>
    <property type="molecule type" value="Genomic_DNA"/>
</dbReference>
<dbReference type="GO" id="GO:0016020">
    <property type="term" value="C:membrane"/>
    <property type="evidence" value="ECO:0007669"/>
    <property type="project" value="UniProtKB-SubCell"/>
</dbReference>
<gene>
    <name evidence="9" type="ORF">VPNG_08726</name>
</gene>
<dbReference type="STRING" id="1230097.A0A423W2C8"/>
<evidence type="ECO:0000256" key="3">
    <source>
        <dbReference type="ARBA" id="ARBA00022989"/>
    </source>
</evidence>
<dbReference type="InterPro" id="IPR052337">
    <property type="entry name" value="SAT4-like"/>
</dbReference>